<feature type="signal peptide" evidence="1">
    <location>
        <begin position="1"/>
        <end position="38"/>
    </location>
</feature>
<gene>
    <name evidence="3" type="ORF">H8K33_09740</name>
</gene>
<dbReference type="Proteomes" id="UP000643610">
    <property type="component" value="Unassembled WGS sequence"/>
</dbReference>
<organism evidence="3 4">
    <name type="scientific">Undibacterium amnicola</name>
    <dbReference type="NCBI Taxonomy" id="1834038"/>
    <lineage>
        <taxon>Bacteria</taxon>
        <taxon>Pseudomonadati</taxon>
        <taxon>Pseudomonadota</taxon>
        <taxon>Betaproteobacteria</taxon>
        <taxon>Burkholderiales</taxon>
        <taxon>Oxalobacteraceae</taxon>
        <taxon>Undibacterium</taxon>
    </lineage>
</organism>
<dbReference type="InterPro" id="IPR014861">
    <property type="entry name" value="CNP1-like_dom"/>
</dbReference>
<accession>A0ABR6XRX6</accession>
<keyword evidence="1" id="KW-0732">Signal</keyword>
<dbReference type="Pfam" id="PF08750">
    <property type="entry name" value="CNP1"/>
    <property type="match status" value="1"/>
</dbReference>
<feature type="domain" description="CNP1-like uncharacterised" evidence="2">
    <location>
        <begin position="45"/>
        <end position="176"/>
    </location>
</feature>
<feature type="chain" id="PRO_5046541028" evidence="1">
    <location>
        <begin position="39"/>
        <end position="185"/>
    </location>
</feature>
<proteinExistence type="predicted"/>
<keyword evidence="4" id="KW-1185">Reference proteome</keyword>
<evidence type="ECO:0000256" key="1">
    <source>
        <dbReference type="SAM" id="SignalP"/>
    </source>
</evidence>
<sequence>MYSRTNTKLSQLSLQQVLRLCCLCGLSAYMLLPALGHAQDEEDKAAKVWVDSPVSLPAAPVTENLLRFYSNANQVFFIDTKSISIVADGSLRFTLVSSSQAGAKNVSYEGLRCDGNQKRLFAFGRADGSWSSSRRNEWDTFSNKGVNQHHSSLAWDFICEGGSISGNLDKIIQRIRLNQSLRQFH</sequence>
<evidence type="ECO:0000313" key="4">
    <source>
        <dbReference type="Proteomes" id="UP000643610"/>
    </source>
</evidence>
<evidence type="ECO:0000259" key="2">
    <source>
        <dbReference type="Pfam" id="PF08750"/>
    </source>
</evidence>
<comment type="caution">
    <text evidence="3">The sequence shown here is derived from an EMBL/GenBank/DDBJ whole genome shotgun (WGS) entry which is preliminary data.</text>
</comment>
<reference evidence="3 4" key="1">
    <citation type="submission" date="2020-08" db="EMBL/GenBank/DDBJ databases">
        <title>Novel species isolated from subtropical streams in China.</title>
        <authorList>
            <person name="Lu H."/>
        </authorList>
    </citation>
    <scope>NUCLEOTIDE SEQUENCE [LARGE SCALE GENOMIC DNA]</scope>
    <source>
        <strain evidence="3 4">KCTC 52442</strain>
    </source>
</reference>
<dbReference type="RefSeq" id="WP_186890821.1">
    <property type="nucleotide sequence ID" value="NZ_JACOFU010000003.1"/>
</dbReference>
<dbReference type="EMBL" id="JACOFU010000003">
    <property type="protein sequence ID" value="MBC3831789.1"/>
    <property type="molecule type" value="Genomic_DNA"/>
</dbReference>
<name>A0ABR6XRX6_9BURK</name>
<protein>
    <submittedName>
        <fullName evidence="3">CNP1-like family protein</fullName>
    </submittedName>
</protein>
<evidence type="ECO:0000313" key="3">
    <source>
        <dbReference type="EMBL" id="MBC3831789.1"/>
    </source>
</evidence>